<dbReference type="SUPFAM" id="SSF56574">
    <property type="entry name" value="Serpins"/>
    <property type="match status" value="1"/>
</dbReference>
<dbReference type="EMBL" id="AY829815">
    <property type="protein sequence ID" value="AAV91429.1"/>
    <property type="molecule type" value="mRNA"/>
</dbReference>
<dbReference type="InterPro" id="IPR023795">
    <property type="entry name" value="Serpin_CS"/>
</dbReference>
<dbReference type="CDD" id="cd19579">
    <property type="entry name" value="serpin1K-like"/>
    <property type="match status" value="1"/>
</dbReference>
<dbReference type="SMART" id="SM00093">
    <property type="entry name" value="SERPIN"/>
    <property type="match status" value="1"/>
</dbReference>
<dbReference type="AlphaFoldDB" id="Q5MGH1"/>
<comment type="similarity">
    <text evidence="1 4">Belongs to the serpin family.</text>
</comment>
<accession>Q5MGH1</accession>
<evidence type="ECO:0000256" key="1">
    <source>
        <dbReference type="ARBA" id="ARBA00009500"/>
    </source>
</evidence>
<dbReference type="InterPro" id="IPR042178">
    <property type="entry name" value="Serpin_sf_1"/>
</dbReference>
<dbReference type="Pfam" id="PF00079">
    <property type="entry name" value="Serpin"/>
    <property type="match status" value="1"/>
</dbReference>
<feature type="domain" description="Serpin" evidence="6">
    <location>
        <begin position="33"/>
        <end position="395"/>
    </location>
</feature>
<evidence type="ECO:0000256" key="4">
    <source>
        <dbReference type="RuleBase" id="RU000411"/>
    </source>
</evidence>
<evidence type="ECO:0000259" key="6">
    <source>
        <dbReference type="SMART" id="SM00093"/>
    </source>
</evidence>
<dbReference type="PROSITE" id="PS00284">
    <property type="entry name" value="SERPIN"/>
    <property type="match status" value="1"/>
</dbReference>
<dbReference type="PANTHER" id="PTHR11461:SF211">
    <property type="entry name" value="GH10112P-RELATED"/>
    <property type="match status" value="1"/>
</dbReference>
<evidence type="ECO:0000256" key="2">
    <source>
        <dbReference type="ARBA" id="ARBA00022690"/>
    </source>
</evidence>
<feature type="chain" id="PRO_5004260241" evidence="5">
    <location>
        <begin position="19"/>
        <end position="395"/>
    </location>
</feature>
<dbReference type="Gene3D" id="2.30.39.10">
    <property type="entry name" value="Alpha-1-antitrypsin, domain 1"/>
    <property type="match status" value="1"/>
</dbReference>
<dbReference type="InterPro" id="IPR036186">
    <property type="entry name" value="Serpin_sf"/>
</dbReference>
<dbReference type="GO" id="GO:0005615">
    <property type="term" value="C:extracellular space"/>
    <property type="evidence" value="ECO:0007669"/>
    <property type="project" value="InterPro"/>
</dbReference>
<reference evidence="7" key="1">
    <citation type="journal article" date="2005" name="Gene">
        <title>A catalog for the transcripts from the venomous structures of the caterpillar Lonomia obliqua: identification of the proteins potentially involved in the coagulation disorder and hemorrhagic syndrome.</title>
        <authorList>
            <person name="Veiga A.B.G."/>
            <person name="Ribeiro J.M.C."/>
            <person name="Guimaraes J.A."/>
            <person name="Francischetti I.M.B."/>
        </authorList>
    </citation>
    <scope>NUCLEOTIDE SEQUENCE</scope>
    <source>
        <tissue evidence="7">Tegument</tissue>
    </source>
</reference>
<dbReference type="MEROPS" id="I04.031"/>
<protein>
    <submittedName>
        <fullName evidence="7">Serpin 2</fullName>
    </submittedName>
</protein>
<dbReference type="InterPro" id="IPR042185">
    <property type="entry name" value="Serpin_sf_2"/>
</dbReference>
<organism evidence="7">
    <name type="scientific">Lonomia obliqua</name>
    <name type="common">Moth</name>
    <dbReference type="NCBI Taxonomy" id="304329"/>
    <lineage>
        <taxon>Eukaryota</taxon>
        <taxon>Metazoa</taxon>
        <taxon>Ecdysozoa</taxon>
        <taxon>Arthropoda</taxon>
        <taxon>Hexapoda</taxon>
        <taxon>Insecta</taxon>
        <taxon>Pterygota</taxon>
        <taxon>Neoptera</taxon>
        <taxon>Endopterygota</taxon>
        <taxon>Lepidoptera</taxon>
        <taxon>Glossata</taxon>
        <taxon>Ditrysia</taxon>
        <taxon>Bombycoidea</taxon>
        <taxon>Saturniidae</taxon>
        <taxon>Hemileucinae</taxon>
        <taxon>Lonomia</taxon>
    </lineage>
</organism>
<evidence type="ECO:0000313" key="7">
    <source>
        <dbReference type="EMBL" id="AAV91429.1"/>
    </source>
</evidence>
<keyword evidence="2" id="KW-0646">Protease inhibitor</keyword>
<keyword evidence="3" id="KW-0722">Serine protease inhibitor</keyword>
<dbReference type="GO" id="GO:0004867">
    <property type="term" value="F:serine-type endopeptidase inhibitor activity"/>
    <property type="evidence" value="ECO:0007669"/>
    <property type="project" value="UniProtKB-KW"/>
</dbReference>
<sequence>MKASCLFISLLLAIQINTSRVDMDAKALSSAVAKFSAKFCNELNKFESVVSSPLSAEYLLALLALGTTGQAHTELLTSLEIPDDDSIRPAFSEASSKFKSIQGITLNVANKVYLKEGPYELNPELKEDAVKVFDASFEKLNFNDGPGSANIINKWVESKTNDRIKDLLSSDSINGDTRLVLVNALYFKGMWKSQFSKSNTMDQPFHIDANTTVDVPMMYKEDNYKYAECPGLQAQILEMEYMGGQASMIIVLPNEIEGLNGIMQKLAEGYDLMSELNKLYSTKVQVTIPKFKIETEIDLMEILPKIGINAIFQRGNSGLTKILDNNEPLYVSKAVQKAFIEVNEEGAEAAAATGVVIMLRCARPPTPRFRADRPFLYLLTGSDHTTLFIGVYRKA</sequence>
<dbReference type="InterPro" id="IPR023796">
    <property type="entry name" value="Serpin_dom"/>
</dbReference>
<dbReference type="InterPro" id="IPR000215">
    <property type="entry name" value="Serpin_fam"/>
</dbReference>
<keyword evidence="5" id="KW-0732">Signal</keyword>
<feature type="signal peptide" evidence="5">
    <location>
        <begin position="1"/>
        <end position="18"/>
    </location>
</feature>
<dbReference type="PANTHER" id="PTHR11461">
    <property type="entry name" value="SERINE PROTEASE INHIBITOR, SERPIN"/>
    <property type="match status" value="1"/>
</dbReference>
<proteinExistence type="evidence at transcript level"/>
<name>Q5MGH1_LONON</name>
<evidence type="ECO:0000256" key="5">
    <source>
        <dbReference type="SAM" id="SignalP"/>
    </source>
</evidence>
<dbReference type="Gene3D" id="3.30.497.10">
    <property type="entry name" value="Antithrombin, subunit I, domain 2"/>
    <property type="match status" value="1"/>
</dbReference>
<evidence type="ECO:0000256" key="3">
    <source>
        <dbReference type="ARBA" id="ARBA00022900"/>
    </source>
</evidence>